<evidence type="ECO:0000313" key="3">
    <source>
        <dbReference type="Proteomes" id="UP001454036"/>
    </source>
</evidence>
<reference evidence="2 3" key="1">
    <citation type="submission" date="2024-01" db="EMBL/GenBank/DDBJ databases">
        <title>The complete chloroplast genome sequence of Lithospermum erythrorhizon: insights into the phylogenetic relationship among Boraginaceae species and the maternal lineages of purple gromwells.</title>
        <authorList>
            <person name="Okada T."/>
            <person name="Watanabe K."/>
        </authorList>
    </citation>
    <scope>NUCLEOTIDE SEQUENCE [LARGE SCALE GENOMIC DNA]</scope>
</reference>
<organism evidence="2 3">
    <name type="scientific">Lithospermum erythrorhizon</name>
    <name type="common">Purple gromwell</name>
    <name type="synonym">Lithospermum officinale var. erythrorhizon</name>
    <dbReference type="NCBI Taxonomy" id="34254"/>
    <lineage>
        <taxon>Eukaryota</taxon>
        <taxon>Viridiplantae</taxon>
        <taxon>Streptophyta</taxon>
        <taxon>Embryophyta</taxon>
        <taxon>Tracheophyta</taxon>
        <taxon>Spermatophyta</taxon>
        <taxon>Magnoliopsida</taxon>
        <taxon>eudicotyledons</taxon>
        <taxon>Gunneridae</taxon>
        <taxon>Pentapetalae</taxon>
        <taxon>asterids</taxon>
        <taxon>lamiids</taxon>
        <taxon>Boraginales</taxon>
        <taxon>Boraginaceae</taxon>
        <taxon>Boraginoideae</taxon>
        <taxon>Lithospermeae</taxon>
        <taxon>Lithospermum</taxon>
    </lineage>
</organism>
<keyword evidence="3" id="KW-1185">Reference proteome</keyword>
<proteinExistence type="predicted"/>
<dbReference type="InterPro" id="IPR026960">
    <property type="entry name" value="RVT-Znf"/>
</dbReference>
<name>A0AAV3RE74_LITER</name>
<dbReference type="Proteomes" id="UP001454036">
    <property type="component" value="Unassembled WGS sequence"/>
</dbReference>
<protein>
    <recommendedName>
        <fullName evidence="1">Reverse transcriptase zinc-binding domain-containing protein</fullName>
    </recommendedName>
</protein>
<accession>A0AAV3RE74</accession>
<dbReference type="Pfam" id="PF13966">
    <property type="entry name" value="zf-RVT"/>
    <property type="match status" value="1"/>
</dbReference>
<feature type="domain" description="Reverse transcriptase zinc-binding" evidence="1">
    <location>
        <begin position="106"/>
        <end position="152"/>
    </location>
</feature>
<dbReference type="AlphaFoldDB" id="A0AAV3RE74"/>
<evidence type="ECO:0000259" key="1">
    <source>
        <dbReference type="Pfam" id="PF13966"/>
    </source>
</evidence>
<evidence type="ECO:0000313" key="2">
    <source>
        <dbReference type="EMBL" id="GAA0174165.1"/>
    </source>
</evidence>
<dbReference type="EMBL" id="BAABME010008942">
    <property type="protein sequence ID" value="GAA0174165.1"/>
    <property type="molecule type" value="Genomic_DNA"/>
</dbReference>
<gene>
    <name evidence="2" type="ORF">LIER_27610</name>
</gene>
<sequence length="152" mass="18052">MDWSIGDRKTIRIWHHRWTSYTWSHTPYTTKPTINQDHTISELIDDVIRTWDIPKLQTQFLPIDMHKILKIPLTNLHRPDTPIWKHHPKGIFTVSSAYHAFCNSVQAYGQTSGQGTTTNKFFNKLWRLKLLDKIKHFLWRVIHNNLPTSDNL</sequence>
<comment type="caution">
    <text evidence="2">The sequence shown here is derived from an EMBL/GenBank/DDBJ whole genome shotgun (WGS) entry which is preliminary data.</text>
</comment>